<feature type="compositionally biased region" description="Polar residues" evidence="1">
    <location>
        <begin position="556"/>
        <end position="571"/>
    </location>
</feature>
<feature type="region of interest" description="Disordered" evidence="1">
    <location>
        <begin position="418"/>
        <end position="439"/>
    </location>
</feature>
<feature type="region of interest" description="Disordered" evidence="1">
    <location>
        <begin position="552"/>
        <end position="580"/>
    </location>
</feature>
<protein>
    <recommendedName>
        <fullName evidence="4">NTF2 domain-containing protein</fullName>
    </recommendedName>
</protein>
<name>A0AA38JWA0_9AGAR</name>
<comment type="caution">
    <text evidence="2">The sequence shown here is derived from an EMBL/GenBank/DDBJ whole genome shotgun (WGS) entry which is preliminary data.</text>
</comment>
<feature type="compositionally biased region" description="Polar residues" evidence="1">
    <location>
        <begin position="851"/>
        <end position="862"/>
    </location>
</feature>
<feature type="compositionally biased region" description="Polar residues" evidence="1">
    <location>
        <begin position="275"/>
        <end position="286"/>
    </location>
</feature>
<reference evidence="2" key="2">
    <citation type="journal article" date="2023" name="Proc. Natl. Acad. Sci. U.S.A.">
        <title>A global phylogenomic analysis of the shiitake genus Lentinula.</title>
        <authorList>
            <person name="Sierra-Patev S."/>
            <person name="Min B."/>
            <person name="Naranjo-Ortiz M."/>
            <person name="Looney B."/>
            <person name="Konkel Z."/>
            <person name="Slot J.C."/>
            <person name="Sakamoto Y."/>
            <person name="Steenwyk J.L."/>
            <person name="Rokas A."/>
            <person name="Carro J."/>
            <person name="Camarero S."/>
            <person name="Ferreira P."/>
            <person name="Molpeceres G."/>
            <person name="Ruiz-Duenas F.J."/>
            <person name="Serrano A."/>
            <person name="Henrissat B."/>
            <person name="Drula E."/>
            <person name="Hughes K.W."/>
            <person name="Mata J.L."/>
            <person name="Ishikawa N.K."/>
            <person name="Vargas-Isla R."/>
            <person name="Ushijima S."/>
            <person name="Smith C.A."/>
            <person name="Donoghue J."/>
            <person name="Ahrendt S."/>
            <person name="Andreopoulos W."/>
            <person name="He G."/>
            <person name="LaButti K."/>
            <person name="Lipzen A."/>
            <person name="Ng V."/>
            <person name="Riley R."/>
            <person name="Sandor L."/>
            <person name="Barry K."/>
            <person name="Martinez A.T."/>
            <person name="Xiao Y."/>
            <person name="Gibbons J.G."/>
            <person name="Terashima K."/>
            <person name="Grigoriev I.V."/>
            <person name="Hibbett D."/>
        </authorList>
    </citation>
    <scope>NUCLEOTIDE SEQUENCE</scope>
    <source>
        <strain evidence="2">ET3784</strain>
    </source>
</reference>
<feature type="compositionally biased region" description="Polar residues" evidence="1">
    <location>
        <begin position="93"/>
        <end position="118"/>
    </location>
</feature>
<feature type="region of interest" description="Disordered" evidence="1">
    <location>
        <begin position="468"/>
        <end position="491"/>
    </location>
</feature>
<evidence type="ECO:0008006" key="4">
    <source>
        <dbReference type="Google" id="ProtNLM"/>
    </source>
</evidence>
<evidence type="ECO:0000256" key="1">
    <source>
        <dbReference type="SAM" id="MobiDB-lite"/>
    </source>
</evidence>
<gene>
    <name evidence="2" type="ORF">DFJ43DRAFT_1050860</name>
</gene>
<feature type="compositionally biased region" description="Basic and acidic residues" evidence="1">
    <location>
        <begin position="680"/>
        <end position="695"/>
    </location>
</feature>
<evidence type="ECO:0000313" key="3">
    <source>
        <dbReference type="Proteomes" id="UP001176059"/>
    </source>
</evidence>
<feature type="region of interest" description="Disordered" evidence="1">
    <location>
        <begin position="325"/>
        <end position="394"/>
    </location>
</feature>
<feature type="compositionally biased region" description="Basic and acidic residues" evidence="1">
    <location>
        <begin position="638"/>
        <end position="658"/>
    </location>
</feature>
<dbReference type="Gene3D" id="3.10.450.50">
    <property type="match status" value="1"/>
</dbReference>
<feature type="region of interest" description="Disordered" evidence="1">
    <location>
        <begin position="680"/>
        <end position="716"/>
    </location>
</feature>
<feature type="compositionally biased region" description="Low complexity" evidence="1">
    <location>
        <begin position="31"/>
        <end position="51"/>
    </location>
</feature>
<feature type="compositionally biased region" description="Polar residues" evidence="1">
    <location>
        <begin position="1"/>
        <end position="10"/>
    </location>
</feature>
<feature type="region of interest" description="Disordered" evidence="1">
    <location>
        <begin position="926"/>
        <end position="954"/>
    </location>
</feature>
<accession>A0AA38JWA0</accession>
<feature type="compositionally biased region" description="Basic and acidic residues" evidence="1">
    <location>
        <begin position="384"/>
        <end position="394"/>
    </location>
</feature>
<feature type="region of interest" description="Disordered" evidence="1">
    <location>
        <begin position="770"/>
        <end position="796"/>
    </location>
</feature>
<feature type="compositionally biased region" description="Pro residues" evidence="1">
    <location>
        <begin position="287"/>
        <end position="298"/>
    </location>
</feature>
<sequence>MASSTNNNFSGWKRNGKSRESDTDRTLSGYTPNSLNLSLSNPNPSTNSCNTGRLAARFPYQTHDDTTPENGYRIWNDNGNKTRLVNARFSTNKFSSTGHVPQNHNHPANQDIDSQQGHAPSFDSRKRTEPNTIPATNGCDDRVEYKPNKANGSQYDGAPAQTNSHRFGRNNWTSDRPKKFRRPPTNPYSPNNQSTHIAVKARKVAPHAEDLQPNEGFTGVKTTIASGVPKVLSTSTSTSRVGLGSKNGNVLRGATNIRRGTWTGKRGNRRGPNLPTKSTQPMQPAQPSFPPLNLPLPHPPRHDPPTPHRLPPVALNKALKCYKLIPQKRRSQPSPDSVASLSSSSSMSISSPSTSESSAPRDYRKKDFSHLLPGGPWKTKRRKTQEQELRQDDLEQHVMTIVSEEIPVREDLVDNDGSVEGAESISNGGRVDGPADRTDDNLLQRHGNTIAEKVKLEPSDYDYELVYPSSSPVPSRPLSNASSTTSKAQINDSKETLHQLCSGATEIKDEALDVDLADLAPSNNRTSGTERYHPIPPSCLKFHFSSSVNPLFPKTDPSSSKLNPNTNQASRSRLVPNPHYNTARSEYTKRAIDELRAKGMIARRALWRDDGLCIDWEKAAVRENVGDAGAGGGKNNVKGKERTSDLQTRNRKDARGKEVPQSMGAMFDDLFLLADNNVRVKSEPHPDPRLPDETTKPQSNQSMNSQLPSQLKEPEFSPSDVDIIDLTIDEESSIPSVLNPPPTNFFPNIERQENDVVKSANDRPVYQPPLLVRLGSGRTPSRGSSQSGIGRPEPTFHRVTPLTTSLFNSSGLPLNPHMIHDNLSIRGSSMHAPPVIQTTSPTARTFTNIEEVNVGETQGSSFTGTDDSGETEEERQVRDELGLSPELNEPDMQVRLDPEEHTSEPSEQSFHLLESVELPKFETDSSLRHAPRVEAAQTSSEETRGSRYPSLHRSPTTVVDMGEKAKMERLAIDFLRRYINSWEYDRASLARAYAPNAVFSCTVILPETSSGISIDKSPTHAFASHFATSMSAVNPNPSTSSRRLRGPPVPIQTPTVITPALLLLDPQRAYTFFPRGGQAEVAYDVLYLGNLGNSPEEGAKSGRSDVLVYLGVQAELKRKTPEPTDDEIWDKLNAENILDLLDPKFDKKGKGKVDEAKLCIGWNFVLCAGGEGEDEFSLQIVSHQMMIRDGA</sequence>
<organism evidence="2 3">
    <name type="scientific">Lentinula guzmanii</name>
    <dbReference type="NCBI Taxonomy" id="2804957"/>
    <lineage>
        <taxon>Eukaryota</taxon>
        <taxon>Fungi</taxon>
        <taxon>Dikarya</taxon>
        <taxon>Basidiomycota</taxon>
        <taxon>Agaricomycotina</taxon>
        <taxon>Agaricomycetes</taxon>
        <taxon>Agaricomycetidae</taxon>
        <taxon>Agaricales</taxon>
        <taxon>Marasmiineae</taxon>
        <taxon>Omphalotaceae</taxon>
        <taxon>Lentinula</taxon>
    </lineage>
</organism>
<feature type="region of interest" description="Disordered" evidence="1">
    <location>
        <begin position="851"/>
        <end position="890"/>
    </location>
</feature>
<feature type="compositionally biased region" description="Polar residues" evidence="1">
    <location>
        <begin position="778"/>
        <end position="788"/>
    </location>
</feature>
<feature type="compositionally biased region" description="Polar residues" evidence="1">
    <location>
        <begin position="480"/>
        <end position="491"/>
    </location>
</feature>
<dbReference type="AlphaFoldDB" id="A0AA38JWA0"/>
<evidence type="ECO:0000313" key="2">
    <source>
        <dbReference type="EMBL" id="KAJ3736791.1"/>
    </source>
</evidence>
<feature type="compositionally biased region" description="Polar residues" evidence="1">
    <location>
        <begin position="696"/>
        <end position="709"/>
    </location>
</feature>
<feature type="region of interest" description="Disordered" evidence="1">
    <location>
        <begin position="625"/>
        <end position="661"/>
    </location>
</feature>
<keyword evidence="3" id="KW-1185">Reference proteome</keyword>
<feature type="region of interest" description="Disordered" evidence="1">
    <location>
        <begin position="234"/>
        <end position="312"/>
    </location>
</feature>
<dbReference type="EMBL" id="JANVFO010000004">
    <property type="protein sequence ID" value="KAJ3736791.1"/>
    <property type="molecule type" value="Genomic_DNA"/>
</dbReference>
<dbReference type="Proteomes" id="UP001176059">
    <property type="component" value="Unassembled WGS sequence"/>
</dbReference>
<feature type="compositionally biased region" description="Basic and acidic residues" evidence="1">
    <location>
        <begin position="359"/>
        <end position="369"/>
    </location>
</feature>
<feature type="compositionally biased region" description="Low complexity" evidence="1">
    <location>
        <begin position="332"/>
        <end position="358"/>
    </location>
</feature>
<feature type="compositionally biased region" description="Low complexity" evidence="1">
    <location>
        <begin position="468"/>
        <end position="479"/>
    </location>
</feature>
<feature type="compositionally biased region" description="Polar residues" evidence="1">
    <location>
        <begin position="150"/>
        <end position="174"/>
    </location>
</feature>
<reference evidence="2" key="1">
    <citation type="submission" date="2022-08" db="EMBL/GenBank/DDBJ databases">
        <authorList>
            <consortium name="DOE Joint Genome Institute"/>
            <person name="Min B."/>
            <person name="Sierra-Patev S."/>
            <person name="Naranjo-Ortiz M."/>
            <person name="Looney B."/>
            <person name="Konkel Z."/>
            <person name="Slot J.C."/>
            <person name="Sakamoto Y."/>
            <person name="Steenwyk J.L."/>
            <person name="Rokas A."/>
            <person name="Carro J."/>
            <person name="Camarero S."/>
            <person name="Ferreira P."/>
            <person name="Molpeceres G."/>
            <person name="Ruiz-duenas F.J."/>
            <person name="Serrano A."/>
            <person name="Henrissat B."/>
            <person name="Drula E."/>
            <person name="Hughes K.W."/>
            <person name="Mata J.L."/>
            <person name="Ishikawa N.K."/>
            <person name="Vargas-Isla R."/>
            <person name="Ushijima S."/>
            <person name="Smith C.A."/>
            <person name="Ahrendt S."/>
            <person name="Andreopoulos W."/>
            <person name="He G."/>
            <person name="LaButti K."/>
            <person name="Lipzen A."/>
            <person name="Ng V."/>
            <person name="Riley R."/>
            <person name="Sandor L."/>
            <person name="Barry K."/>
            <person name="Martinez A.T."/>
            <person name="Xiao Y."/>
            <person name="Gibbons J.G."/>
            <person name="Terashima K."/>
            <person name="Hibbett D.S."/>
            <person name="Grigoriev I.V."/>
        </authorList>
    </citation>
    <scope>NUCLEOTIDE SEQUENCE</scope>
    <source>
        <strain evidence="2">ET3784</strain>
    </source>
</reference>
<proteinExistence type="predicted"/>
<feature type="region of interest" description="Disordered" evidence="1">
    <location>
        <begin position="1"/>
        <end position="52"/>
    </location>
</feature>
<feature type="region of interest" description="Disordered" evidence="1">
    <location>
        <begin position="93"/>
        <end position="193"/>
    </location>
</feature>